<feature type="active site" evidence="2">
    <location>
        <position position="246"/>
    </location>
</feature>
<dbReference type="STRING" id="683960.A0A1E3NXP4"/>
<evidence type="ECO:0000256" key="2">
    <source>
        <dbReference type="PIRSR" id="PIRSR601461-1"/>
    </source>
</evidence>
<dbReference type="GO" id="GO:0004190">
    <property type="term" value="F:aspartic-type endopeptidase activity"/>
    <property type="evidence" value="ECO:0007669"/>
    <property type="project" value="InterPro"/>
</dbReference>
<evidence type="ECO:0000259" key="5">
    <source>
        <dbReference type="PROSITE" id="PS51767"/>
    </source>
</evidence>
<accession>A0A1E3NXP4</accession>
<feature type="region of interest" description="Disordered" evidence="3">
    <location>
        <begin position="602"/>
        <end position="657"/>
    </location>
</feature>
<evidence type="ECO:0000256" key="4">
    <source>
        <dbReference type="SAM" id="SignalP"/>
    </source>
</evidence>
<dbReference type="CDD" id="cd05471">
    <property type="entry name" value="pepsin_like"/>
    <property type="match status" value="1"/>
</dbReference>
<feature type="region of interest" description="Disordered" evidence="3">
    <location>
        <begin position="447"/>
        <end position="473"/>
    </location>
</feature>
<reference evidence="6 7" key="1">
    <citation type="journal article" date="2016" name="Proc. Natl. Acad. Sci. U.S.A.">
        <title>Comparative genomics of biotechnologically important yeasts.</title>
        <authorList>
            <person name="Riley R."/>
            <person name="Haridas S."/>
            <person name="Wolfe K.H."/>
            <person name="Lopes M.R."/>
            <person name="Hittinger C.T."/>
            <person name="Goeker M."/>
            <person name="Salamov A.A."/>
            <person name="Wisecaver J.H."/>
            <person name="Long T.M."/>
            <person name="Calvey C.H."/>
            <person name="Aerts A.L."/>
            <person name="Barry K.W."/>
            <person name="Choi C."/>
            <person name="Clum A."/>
            <person name="Coughlan A.Y."/>
            <person name="Deshpande S."/>
            <person name="Douglass A.P."/>
            <person name="Hanson S.J."/>
            <person name="Klenk H.-P."/>
            <person name="LaButti K.M."/>
            <person name="Lapidus A."/>
            <person name="Lindquist E.A."/>
            <person name="Lipzen A.M."/>
            <person name="Meier-Kolthoff J.P."/>
            <person name="Ohm R.A."/>
            <person name="Otillar R.P."/>
            <person name="Pangilinan J.L."/>
            <person name="Peng Y."/>
            <person name="Rokas A."/>
            <person name="Rosa C.A."/>
            <person name="Scheuner C."/>
            <person name="Sibirny A.A."/>
            <person name="Slot J.C."/>
            <person name="Stielow J.B."/>
            <person name="Sun H."/>
            <person name="Kurtzman C.P."/>
            <person name="Blackwell M."/>
            <person name="Grigoriev I.V."/>
            <person name="Jeffries T.W."/>
        </authorList>
    </citation>
    <scope>NUCLEOTIDE SEQUENCE [LARGE SCALE GENOMIC DNA]</scope>
    <source>
        <strain evidence="7">ATCC 58044 / CBS 1984 / NCYC 433 / NRRL Y-366-8</strain>
    </source>
</reference>
<proteinExistence type="inferred from homology"/>
<comment type="similarity">
    <text evidence="1">Belongs to the peptidase A1 family.</text>
</comment>
<feature type="compositionally biased region" description="Low complexity" evidence="3">
    <location>
        <begin position="717"/>
        <end position="735"/>
    </location>
</feature>
<evidence type="ECO:0000256" key="3">
    <source>
        <dbReference type="SAM" id="MobiDB-lite"/>
    </source>
</evidence>
<protein>
    <recommendedName>
        <fullName evidence="5">Peptidase A1 domain-containing protein</fullName>
    </recommendedName>
</protein>
<dbReference type="InterPro" id="IPR021109">
    <property type="entry name" value="Peptidase_aspartic_dom_sf"/>
</dbReference>
<keyword evidence="4" id="KW-0732">Signal</keyword>
<dbReference type="Pfam" id="PF00026">
    <property type="entry name" value="Asp"/>
    <property type="match status" value="1"/>
</dbReference>
<evidence type="ECO:0000313" key="6">
    <source>
        <dbReference type="EMBL" id="ODQ57452.1"/>
    </source>
</evidence>
<sequence>MKLGYNQLVVLITATLLGNASADILKVNLGGDKLVKRGFNQSSVEPITGKHIFEGKLEVGTPGQEVTVLFDTGSYTFALNYKDSEFCKQNGCSQYGSYDPSKSSSSVNTTDPYTASYLDGSSGGGHYFNDTLEIAGFTIDDYKFGLLEDTNSDSNIVGMALIAGDDKAPVLYNFLAHNGFTSRKVFSTYYSENSGAVVFGGLDQSKYSGTLEKIPVLAYNMYIVYLTGVSTDCGVVNKNGYPVILDTGSDGNVIPDELYHQLHQAIGGKVTKVPIQSYAEGPTGSIDSNYVLKCADAKPVQFDFSGKQVSYPPQHYLISLYNGDSPLTDSDGDTLCTTNFFNGGKSSDQSQFILGAQFLRNLLVVWDVDNAEVSIAQGASSGSEDLVEITGDVPKAVAAKDYNSPNSATTDTYYPSPSTESLSVTTILTSGYYSGSFQTAACTKASSSSSASSSSTTTSSLSSTSSSLSASSSSKFSSTIYSSAYSTVSSATCLQCSVSSNGSSTIYSSTYSTVSSPTCFSCAVVSSSSSSSVVLPSSVSTSGELTSVSSATASSVSSVSSEPVSASVSTYYQQQNSTIIKTITSCSDNACSKITTTSVFVPSSTQESASKTETIQSSLETPSLSTVQTSSAETTISKPSTIEAKQPSQSSELEIVSTTSSATANYTSDGTSQTELIPASSSVTTLDSQPSTTSSETTVVSSSIPIPSAESTTTNAPSSITQSITSTPIPSSSLVQSISSDEDTTVTFQTYVTVSQQSTSSLYNVSSVAISTFDAGANLVEVPFLFKIFSSLF</sequence>
<name>A0A1E3NXP4_WICAA</name>
<organism evidence="6 7">
    <name type="scientific">Wickerhamomyces anomalus (strain ATCC 58044 / CBS 1984 / NCYC 433 / NRRL Y-366-8)</name>
    <name type="common">Yeast</name>
    <name type="synonym">Hansenula anomala</name>
    <dbReference type="NCBI Taxonomy" id="683960"/>
    <lineage>
        <taxon>Eukaryota</taxon>
        <taxon>Fungi</taxon>
        <taxon>Dikarya</taxon>
        <taxon>Ascomycota</taxon>
        <taxon>Saccharomycotina</taxon>
        <taxon>Saccharomycetes</taxon>
        <taxon>Phaffomycetales</taxon>
        <taxon>Wickerhamomycetaceae</taxon>
        <taxon>Wickerhamomyces</taxon>
    </lineage>
</organism>
<dbReference type="AlphaFoldDB" id="A0A1E3NXP4"/>
<dbReference type="EMBL" id="KV454213">
    <property type="protein sequence ID" value="ODQ57452.1"/>
    <property type="molecule type" value="Genomic_DNA"/>
</dbReference>
<dbReference type="InterPro" id="IPR001461">
    <property type="entry name" value="Aspartic_peptidase_A1"/>
</dbReference>
<feature type="signal peptide" evidence="4">
    <location>
        <begin position="1"/>
        <end position="22"/>
    </location>
</feature>
<dbReference type="RefSeq" id="XP_019036659.1">
    <property type="nucleotide sequence ID" value="XM_019185123.1"/>
</dbReference>
<dbReference type="GO" id="GO:0006508">
    <property type="term" value="P:proteolysis"/>
    <property type="evidence" value="ECO:0007669"/>
    <property type="project" value="InterPro"/>
</dbReference>
<feature type="active site" evidence="2">
    <location>
        <position position="71"/>
    </location>
</feature>
<feature type="compositionally biased region" description="Polar residues" evidence="3">
    <location>
        <begin position="680"/>
        <end position="690"/>
    </location>
</feature>
<dbReference type="Proteomes" id="UP000094112">
    <property type="component" value="Unassembled WGS sequence"/>
</dbReference>
<feature type="domain" description="Peptidase A1" evidence="5">
    <location>
        <begin position="53"/>
        <end position="376"/>
    </location>
</feature>
<dbReference type="GeneID" id="30202369"/>
<dbReference type="Gene3D" id="2.40.70.10">
    <property type="entry name" value="Acid Proteases"/>
    <property type="match status" value="2"/>
</dbReference>
<dbReference type="InterPro" id="IPR034164">
    <property type="entry name" value="Pepsin-like_dom"/>
</dbReference>
<dbReference type="PANTHER" id="PTHR47966:SF65">
    <property type="entry name" value="ASPARTIC-TYPE ENDOPEPTIDASE"/>
    <property type="match status" value="1"/>
</dbReference>
<gene>
    <name evidence="6" type="ORF">WICANDRAFT_80788</name>
</gene>
<keyword evidence="7" id="KW-1185">Reference proteome</keyword>
<dbReference type="InterPro" id="IPR033121">
    <property type="entry name" value="PEPTIDASE_A1"/>
</dbReference>
<feature type="compositionally biased region" description="Polar residues" evidence="3">
    <location>
        <begin position="602"/>
        <end position="640"/>
    </location>
</feature>
<dbReference type="SUPFAM" id="SSF50630">
    <property type="entry name" value="Acid proteases"/>
    <property type="match status" value="1"/>
</dbReference>
<feature type="region of interest" description="Disordered" evidence="3">
    <location>
        <begin position="680"/>
        <end position="735"/>
    </location>
</feature>
<evidence type="ECO:0000256" key="1">
    <source>
        <dbReference type="ARBA" id="ARBA00007447"/>
    </source>
</evidence>
<dbReference type="PROSITE" id="PS51767">
    <property type="entry name" value="PEPTIDASE_A1"/>
    <property type="match status" value="1"/>
</dbReference>
<feature type="chain" id="PRO_5009133556" description="Peptidase A1 domain-containing protein" evidence="4">
    <location>
        <begin position="23"/>
        <end position="793"/>
    </location>
</feature>
<dbReference type="OrthoDB" id="771136at2759"/>
<evidence type="ECO:0000313" key="7">
    <source>
        <dbReference type="Proteomes" id="UP000094112"/>
    </source>
</evidence>
<dbReference type="PANTHER" id="PTHR47966">
    <property type="entry name" value="BETA-SITE APP-CLEAVING ENZYME, ISOFORM A-RELATED"/>
    <property type="match status" value="1"/>
</dbReference>
<feature type="compositionally biased region" description="Low complexity" evidence="3">
    <location>
        <begin position="691"/>
        <end position="703"/>
    </location>
</feature>
<dbReference type="PRINTS" id="PR00792">
    <property type="entry name" value="PEPSIN"/>
</dbReference>